<keyword evidence="3" id="KW-0067">ATP-binding</keyword>
<dbReference type="InterPro" id="IPR027417">
    <property type="entry name" value="P-loop_NTPase"/>
</dbReference>
<accession>A0A8H5BUU9</accession>
<dbReference type="GO" id="GO:0097352">
    <property type="term" value="P:autophagosome maturation"/>
    <property type="evidence" value="ECO:0007669"/>
    <property type="project" value="TreeGrafter"/>
</dbReference>
<dbReference type="PANTHER" id="PTHR23077:SF171">
    <property type="entry name" value="NUCLEAR VALOSIN-CONTAINING PROTEIN-LIKE"/>
    <property type="match status" value="1"/>
</dbReference>
<dbReference type="GO" id="GO:0034098">
    <property type="term" value="C:VCP-NPL4-UFD1 AAA ATPase complex"/>
    <property type="evidence" value="ECO:0007669"/>
    <property type="project" value="TreeGrafter"/>
</dbReference>
<dbReference type="GO" id="GO:0005634">
    <property type="term" value="C:nucleus"/>
    <property type="evidence" value="ECO:0007669"/>
    <property type="project" value="TreeGrafter"/>
</dbReference>
<dbReference type="Proteomes" id="UP000541558">
    <property type="component" value="Unassembled WGS sequence"/>
</dbReference>
<comment type="caution">
    <text evidence="6">The sequence shown here is derived from an EMBL/GenBank/DDBJ whole genome shotgun (WGS) entry which is preliminary data.</text>
</comment>
<keyword evidence="2" id="KW-0547">Nucleotide-binding</keyword>
<dbReference type="InterPro" id="IPR003959">
    <property type="entry name" value="ATPase_AAA_core"/>
</dbReference>
<keyword evidence="7" id="KW-1185">Reference proteome</keyword>
<feature type="region of interest" description="Disordered" evidence="4">
    <location>
        <begin position="401"/>
        <end position="435"/>
    </location>
</feature>
<feature type="compositionally biased region" description="Basic and acidic residues" evidence="4">
    <location>
        <begin position="332"/>
        <end position="347"/>
    </location>
</feature>
<dbReference type="Pfam" id="PF09336">
    <property type="entry name" value="Vps4_C"/>
    <property type="match status" value="1"/>
</dbReference>
<dbReference type="GO" id="GO:0005829">
    <property type="term" value="C:cytosol"/>
    <property type="evidence" value="ECO:0007669"/>
    <property type="project" value="TreeGrafter"/>
</dbReference>
<dbReference type="SMART" id="SM00382">
    <property type="entry name" value="AAA"/>
    <property type="match status" value="1"/>
</dbReference>
<dbReference type="GO" id="GO:0031593">
    <property type="term" value="F:polyubiquitin modification-dependent protein binding"/>
    <property type="evidence" value="ECO:0007669"/>
    <property type="project" value="TreeGrafter"/>
</dbReference>
<gene>
    <name evidence="6" type="ORF">D9611_010392</name>
</gene>
<dbReference type="InterPro" id="IPR015415">
    <property type="entry name" value="Spast_Vps4_C"/>
</dbReference>
<dbReference type="InterPro" id="IPR003593">
    <property type="entry name" value="AAA+_ATPase"/>
</dbReference>
<comment type="similarity">
    <text evidence="1">Belongs to the AAA ATPase family.</text>
</comment>
<feature type="compositionally biased region" description="Polar residues" evidence="4">
    <location>
        <begin position="411"/>
        <end position="424"/>
    </location>
</feature>
<dbReference type="InterPro" id="IPR041569">
    <property type="entry name" value="AAA_lid_3"/>
</dbReference>
<sequence>MAATNKPNSIDPALRRFGRFDREVDIGIPDPTGRLEILRIHTKNMKLAEDVDLEQIAADTHVMSQIREKMDLIDLDEDTVDPEVLDSLGVTMDNFRFALGVSNPSTLRETVVEVPTVTWSMSVVSRRSSKSSRRLSSTRRPSREVPRTLLAKAIANECNANFISIKGPKLLTMWFGESEANVRDVFDKARAAAPCVMFFDELDSIAKARGGRAGGDGGGAGDRILTEMDGMNAKKNVFIIGATNRPDQIDTALLCPGRLDQIIYIPLPYEASRLSILKAALKKSSVAPDVDLTFLAKNTHGFSGADLTEIYQRAAKLAIRKSIDADIRKAREKREREEAADEKMEKDAAEEEEEEEDPVPQITRAHFEEAMQYARRSVQDADIRRYEMFAQNFKQLHGFGNNFEFPDSTEDSGSAAPTATSNTGFAEDADDDLYA</sequence>
<evidence type="ECO:0000256" key="4">
    <source>
        <dbReference type="SAM" id="MobiDB-lite"/>
    </source>
</evidence>
<dbReference type="GO" id="GO:0030970">
    <property type="term" value="P:retrograde protein transport, ER to cytosol"/>
    <property type="evidence" value="ECO:0007669"/>
    <property type="project" value="TreeGrafter"/>
</dbReference>
<dbReference type="EMBL" id="JAACJK010000117">
    <property type="protein sequence ID" value="KAF5330002.1"/>
    <property type="molecule type" value="Genomic_DNA"/>
</dbReference>
<dbReference type="SUPFAM" id="SSF52540">
    <property type="entry name" value="P-loop containing nucleoside triphosphate hydrolases"/>
    <property type="match status" value="2"/>
</dbReference>
<name>A0A8H5BUU9_9AGAR</name>
<dbReference type="OrthoDB" id="3252196at2759"/>
<dbReference type="GO" id="GO:0051228">
    <property type="term" value="P:mitotic spindle disassembly"/>
    <property type="evidence" value="ECO:0007669"/>
    <property type="project" value="TreeGrafter"/>
</dbReference>
<evidence type="ECO:0000259" key="5">
    <source>
        <dbReference type="SMART" id="SM00382"/>
    </source>
</evidence>
<feature type="region of interest" description="Disordered" evidence="4">
    <location>
        <begin position="332"/>
        <end position="361"/>
    </location>
</feature>
<evidence type="ECO:0000313" key="6">
    <source>
        <dbReference type="EMBL" id="KAF5330002.1"/>
    </source>
</evidence>
<evidence type="ECO:0000256" key="3">
    <source>
        <dbReference type="ARBA" id="ARBA00022840"/>
    </source>
</evidence>
<dbReference type="GO" id="GO:0005524">
    <property type="term" value="F:ATP binding"/>
    <property type="evidence" value="ECO:0007669"/>
    <property type="project" value="UniProtKB-KW"/>
</dbReference>
<evidence type="ECO:0000313" key="7">
    <source>
        <dbReference type="Proteomes" id="UP000541558"/>
    </source>
</evidence>
<dbReference type="Pfam" id="PF17862">
    <property type="entry name" value="AAA_lid_3"/>
    <property type="match status" value="1"/>
</dbReference>
<feature type="compositionally biased region" description="Acidic residues" evidence="4">
    <location>
        <begin position="348"/>
        <end position="358"/>
    </location>
</feature>
<protein>
    <recommendedName>
        <fullName evidence="5">AAA+ ATPase domain-containing protein</fullName>
    </recommendedName>
</protein>
<dbReference type="AlphaFoldDB" id="A0A8H5BUU9"/>
<dbReference type="Gene3D" id="3.40.50.300">
    <property type="entry name" value="P-loop containing nucleotide triphosphate hydrolases"/>
    <property type="match status" value="2"/>
</dbReference>
<reference evidence="6 7" key="1">
    <citation type="journal article" date="2020" name="ISME J.">
        <title>Uncovering the hidden diversity of litter-decomposition mechanisms in mushroom-forming fungi.</title>
        <authorList>
            <person name="Floudas D."/>
            <person name="Bentzer J."/>
            <person name="Ahren D."/>
            <person name="Johansson T."/>
            <person name="Persson P."/>
            <person name="Tunlid A."/>
        </authorList>
    </citation>
    <scope>NUCLEOTIDE SEQUENCE [LARGE SCALE GENOMIC DNA]</scope>
    <source>
        <strain evidence="6 7">CBS 175.51</strain>
    </source>
</reference>
<dbReference type="Gene3D" id="6.10.20.150">
    <property type="match status" value="1"/>
</dbReference>
<dbReference type="Gene3D" id="1.10.8.60">
    <property type="match status" value="1"/>
</dbReference>
<evidence type="ECO:0000256" key="2">
    <source>
        <dbReference type="ARBA" id="ARBA00022741"/>
    </source>
</evidence>
<evidence type="ECO:0000256" key="1">
    <source>
        <dbReference type="ARBA" id="ARBA00006914"/>
    </source>
</evidence>
<dbReference type="GO" id="GO:0016887">
    <property type="term" value="F:ATP hydrolysis activity"/>
    <property type="evidence" value="ECO:0007669"/>
    <property type="project" value="InterPro"/>
</dbReference>
<proteinExistence type="inferred from homology"/>
<dbReference type="InterPro" id="IPR050168">
    <property type="entry name" value="AAA_ATPase_domain"/>
</dbReference>
<dbReference type="Pfam" id="PF00004">
    <property type="entry name" value="AAA"/>
    <property type="match status" value="1"/>
</dbReference>
<feature type="domain" description="AAA+ ATPase" evidence="5">
    <location>
        <begin position="142"/>
        <end position="270"/>
    </location>
</feature>
<organism evidence="6 7">
    <name type="scientific">Ephemerocybe angulata</name>
    <dbReference type="NCBI Taxonomy" id="980116"/>
    <lineage>
        <taxon>Eukaryota</taxon>
        <taxon>Fungi</taxon>
        <taxon>Dikarya</taxon>
        <taxon>Basidiomycota</taxon>
        <taxon>Agaricomycotina</taxon>
        <taxon>Agaricomycetes</taxon>
        <taxon>Agaricomycetidae</taxon>
        <taxon>Agaricales</taxon>
        <taxon>Agaricineae</taxon>
        <taxon>Psathyrellaceae</taxon>
        <taxon>Ephemerocybe</taxon>
    </lineage>
</organism>
<dbReference type="PANTHER" id="PTHR23077">
    <property type="entry name" value="AAA-FAMILY ATPASE"/>
    <property type="match status" value="1"/>
</dbReference>